<reference evidence="10" key="1">
    <citation type="submission" date="2025-08" db="UniProtKB">
        <authorList>
            <consortium name="RefSeq"/>
        </authorList>
    </citation>
    <scope>IDENTIFICATION</scope>
    <source>
        <tissue evidence="10">Liver</tissue>
    </source>
</reference>
<dbReference type="PROSITE" id="PS00518">
    <property type="entry name" value="ZF_RING_1"/>
    <property type="match status" value="1"/>
</dbReference>
<feature type="region of interest" description="Disordered" evidence="7">
    <location>
        <begin position="251"/>
        <end position="278"/>
    </location>
</feature>
<dbReference type="GeneID" id="112542350"/>
<dbReference type="CDD" id="cd16747">
    <property type="entry name" value="RING-HC_RNF212B"/>
    <property type="match status" value="1"/>
</dbReference>
<proteinExistence type="predicted"/>
<keyword evidence="2 5" id="KW-0863">Zinc-finger</keyword>
<feature type="coiled-coil region" evidence="6">
    <location>
        <begin position="167"/>
        <end position="194"/>
    </location>
</feature>
<dbReference type="InterPro" id="IPR042123">
    <property type="entry name" value="Zip3/RNF212-like"/>
</dbReference>
<dbReference type="GO" id="GO:0007129">
    <property type="term" value="P:homologous chromosome pairing at meiosis"/>
    <property type="evidence" value="ECO:0007669"/>
    <property type="project" value="TreeGrafter"/>
</dbReference>
<evidence type="ECO:0000256" key="3">
    <source>
        <dbReference type="ARBA" id="ARBA00022833"/>
    </source>
</evidence>
<dbReference type="PANTHER" id="PTHR22663">
    <property type="entry name" value="RING FINGER PROTEIN NARYA-RELATED"/>
    <property type="match status" value="1"/>
</dbReference>
<evidence type="ECO:0000256" key="1">
    <source>
        <dbReference type="ARBA" id="ARBA00022723"/>
    </source>
</evidence>
<dbReference type="OMA" id="QVWRFQK"/>
<organism evidence="9 10">
    <name type="scientific">Python bivittatus</name>
    <name type="common">Burmese python</name>
    <name type="synonym">Python molurus bivittatus</name>
    <dbReference type="NCBI Taxonomy" id="176946"/>
    <lineage>
        <taxon>Eukaryota</taxon>
        <taxon>Metazoa</taxon>
        <taxon>Chordata</taxon>
        <taxon>Craniata</taxon>
        <taxon>Vertebrata</taxon>
        <taxon>Euteleostomi</taxon>
        <taxon>Lepidosauria</taxon>
        <taxon>Squamata</taxon>
        <taxon>Bifurcata</taxon>
        <taxon>Unidentata</taxon>
        <taxon>Episquamata</taxon>
        <taxon>Toxicofera</taxon>
        <taxon>Serpentes</taxon>
        <taxon>Henophidia</taxon>
        <taxon>Pythonidae</taxon>
        <taxon>Python</taxon>
    </lineage>
</organism>
<evidence type="ECO:0000256" key="4">
    <source>
        <dbReference type="ARBA" id="ARBA00023254"/>
    </source>
</evidence>
<keyword evidence="4" id="KW-0469">Meiosis</keyword>
<keyword evidence="9" id="KW-1185">Reference proteome</keyword>
<dbReference type="OrthoDB" id="2535391at2759"/>
<dbReference type="AlphaFoldDB" id="A0A9F5ISK8"/>
<dbReference type="KEGG" id="pbi:112542350"/>
<evidence type="ECO:0000256" key="2">
    <source>
        <dbReference type="ARBA" id="ARBA00022771"/>
    </source>
</evidence>
<evidence type="ECO:0000256" key="6">
    <source>
        <dbReference type="SAM" id="Coils"/>
    </source>
</evidence>
<evidence type="ECO:0000313" key="9">
    <source>
        <dbReference type="Proteomes" id="UP000695026"/>
    </source>
</evidence>
<evidence type="ECO:0000256" key="7">
    <source>
        <dbReference type="SAM" id="MobiDB-lite"/>
    </source>
</evidence>
<dbReference type="InterPro" id="IPR001841">
    <property type="entry name" value="Znf_RING"/>
</dbReference>
<dbReference type="GO" id="GO:0000795">
    <property type="term" value="C:synaptonemal complex"/>
    <property type="evidence" value="ECO:0007669"/>
    <property type="project" value="InterPro"/>
</dbReference>
<dbReference type="Proteomes" id="UP000695026">
    <property type="component" value="Unplaced"/>
</dbReference>
<dbReference type="GO" id="GO:0019789">
    <property type="term" value="F:SUMO transferase activity"/>
    <property type="evidence" value="ECO:0007669"/>
    <property type="project" value="InterPro"/>
</dbReference>
<dbReference type="CTD" id="100507650"/>
<sequence>MPVFPSASLPLHIYSLFAYFLFISPFHSTFPSIQHLQFFLENNMTYSYSQQKLRKVCLAFLPCNMDWFHCNQCFSQEKSDFCVTSCGHIFCQKCAGKDKCPSCGTSCKYLSLKDNMKQEEKKFFKNPVETALNYIAHISQVWTFQKSQMELLVSFYKNNASKAEGALQQALHKLTIQEKELEAIQKENRELKKKYFNLKAFPRHHQGSRNSTPKPVAITPPSQTVTPQPIFQRSSEVVSRSPSMDSISSRVSHLSSWQHATRPTRMTPAVSANATPSPASTQSLFYRASPSSSHTPGFNVFSLQTPMARLSQSANNTGQPQEAPYFNLSIFPDPTGVPVPDHRNPERLRNIQLGFTPHSTPSFPHRYSSISQVHQQ</sequence>
<accession>A0A9F5ISK8</accession>
<keyword evidence="3" id="KW-0862">Zinc</keyword>
<keyword evidence="6" id="KW-0175">Coiled coil</keyword>
<gene>
    <name evidence="10" type="primary">RNF212B</name>
</gene>
<feature type="region of interest" description="Disordered" evidence="7">
    <location>
        <begin position="357"/>
        <end position="376"/>
    </location>
</feature>
<dbReference type="PROSITE" id="PS50089">
    <property type="entry name" value="ZF_RING_2"/>
    <property type="match status" value="1"/>
</dbReference>
<dbReference type="GO" id="GO:0008270">
    <property type="term" value="F:zinc ion binding"/>
    <property type="evidence" value="ECO:0007669"/>
    <property type="project" value="UniProtKB-KW"/>
</dbReference>
<dbReference type="RefSeq" id="XP_025030759.1">
    <property type="nucleotide sequence ID" value="XM_025174991.1"/>
</dbReference>
<dbReference type="InterPro" id="IPR017907">
    <property type="entry name" value="Znf_RING_CS"/>
</dbReference>
<dbReference type="PANTHER" id="PTHR22663:SF29">
    <property type="entry name" value="RING FINGER PROTEIN 212B"/>
    <property type="match status" value="1"/>
</dbReference>
<protein>
    <submittedName>
        <fullName evidence="10">RING finger protein 212B</fullName>
    </submittedName>
</protein>
<dbReference type="GO" id="GO:0016925">
    <property type="term" value="P:protein sumoylation"/>
    <property type="evidence" value="ECO:0007669"/>
    <property type="project" value="TreeGrafter"/>
</dbReference>
<evidence type="ECO:0000256" key="5">
    <source>
        <dbReference type="PROSITE-ProRule" id="PRU00175"/>
    </source>
</evidence>
<name>A0A9F5ISK8_PYTBI</name>
<feature type="region of interest" description="Disordered" evidence="7">
    <location>
        <begin position="203"/>
        <end position="227"/>
    </location>
</feature>
<evidence type="ECO:0000313" key="10">
    <source>
        <dbReference type="RefSeq" id="XP_025030759.1"/>
    </source>
</evidence>
<dbReference type="SUPFAM" id="SSF57850">
    <property type="entry name" value="RING/U-box"/>
    <property type="match status" value="1"/>
</dbReference>
<keyword evidence="1" id="KW-0479">Metal-binding</keyword>
<evidence type="ECO:0000259" key="8">
    <source>
        <dbReference type="PROSITE" id="PS50089"/>
    </source>
</evidence>
<dbReference type="Pfam" id="PF14634">
    <property type="entry name" value="zf-RING_5"/>
    <property type="match status" value="1"/>
</dbReference>
<dbReference type="SMART" id="SM00184">
    <property type="entry name" value="RING"/>
    <property type="match status" value="1"/>
</dbReference>
<dbReference type="GO" id="GO:0007131">
    <property type="term" value="P:reciprocal meiotic recombination"/>
    <property type="evidence" value="ECO:0007669"/>
    <property type="project" value="InterPro"/>
</dbReference>
<feature type="domain" description="RING-type" evidence="8">
    <location>
        <begin position="70"/>
        <end position="103"/>
    </location>
</feature>